<dbReference type="RefSeq" id="WP_066534320.1">
    <property type="nucleotide sequence ID" value="NZ_DALZQJ010000001.1"/>
</dbReference>
<dbReference type="AlphaFoldDB" id="A0A2A7UVY4"/>
<dbReference type="Proteomes" id="UP000220246">
    <property type="component" value="Unassembled WGS sequence"/>
</dbReference>
<reference evidence="3" key="1">
    <citation type="submission" date="2017-09" db="EMBL/GenBank/DDBJ databases">
        <title>FDA dAtabase for Regulatory Grade micrObial Sequences (FDA-ARGOS): Supporting development and validation of Infectious Disease Dx tests.</title>
        <authorList>
            <person name="Minogue T."/>
            <person name="Wolcott M."/>
            <person name="Wasieloski L."/>
            <person name="Aguilar W."/>
            <person name="Moore D."/>
            <person name="Tallon L."/>
            <person name="Sadzewicz L."/>
            <person name="Ott S."/>
            <person name="Zhao X."/>
            <person name="Nagaraj S."/>
            <person name="Vavikolanu K."/>
            <person name="Aluvathingal J."/>
            <person name="Nadendla S."/>
            <person name="Sichtig H."/>
        </authorList>
    </citation>
    <scope>NUCLEOTIDE SEQUENCE [LARGE SCALE GENOMIC DNA]</scope>
    <source>
        <strain evidence="3">FDAARGOS_394</strain>
    </source>
</reference>
<evidence type="ECO:0000313" key="3">
    <source>
        <dbReference type="Proteomes" id="UP000220246"/>
    </source>
</evidence>
<evidence type="ECO:0000259" key="1">
    <source>
        <dbReference type="Pfam" id="PF22751"/>
    </source>
</evidence>
<accession>A0A2A7UVY4</accession>
<gene>
    <name evidence="2" type="ORF">CRM82_12745</name>
</gene>
<evidence type="ECO:0000313" key="2">
    <source>
        <dbReference type="EMBL" id="PEH89351.1"/>
    </source>
</evidence>
<dbReference type="Pfam" id="PF22751">
    <property type="entry name" value="DUF488-N3a"/>
    <property type="match status" value="1"/>
</dbReference>
<dbReference type="EMBL" id="PDEA01000001">
    <property type="protein sequence ID" value="PEH89351.1"/>
    <property type="molecule type" value="Genomic_DNA"/>
</dbReference>
<feature type="domain" description="DUF488" evidence="1">
    <location>
        <begin position="3"/>
        <end position="126"/>
    </location>
</feature>
<dbReference type="InterPro" id="IPR054495">
    <property type="entry name" value="DUF488-N3a"/>
</dbReference>
<dbReference type="STRING" id="1219032.GCA_001515545_01143"/>
<comment type="caution">
    <text evidence="2">The sequence shown here is derived from an EMBL/GenBank/DDBJ whole genome shotgun (WGS) entry which is preliminary data.</text>
</comment>
<organism evidence="2 3">
    <name type="scientific">Comamonas terrigena</name>
    <dbReference type="NCBI Taxonomy" id="32013"/>
    <lineage>
        <taxon>Bacteria</taxon>
        <taxon>Pseudomonadati</taxon>
        <taxon>Pseudomonadota</taxon>
        <taxon>Betaproteobacteria</taxon>
        <taxon>Burkholderiales</taxon>
        <taxon>Comamonadaceae</taxon>
        <taxon>Comamonas</taxon>
    </lineage>
</organism>
<keyword evidence="3" id="KW-1185">Reference proteome</keyword>
<name>A0A2A7UVY4_COMTR</name>
<protein>
    <submittedName>
        <fullName evidence="2">DUF488 domain-containing protein</fullName>
    </submittedName>
</protein>
<sequence>MPLRIVQLGTPRTPGEGLRIGTVRRPPRGVPKAEFASRDYYDCWYPELSPSADTMALGQAAQKSGDLKAWQQFNKAFRKEMAEAGADRTLQLLAALSQQASFAIGCYCDDETRCHRSILRALLADKGAAIAAD</sequence>
<dbReference type="OrthoDB" id="9790745at2"/>
<dbReference type="GeneID" id="80801481"/>
<proteinExistence type="predicted"/>